<keyword evidence="2" id="KW-0472">Membrane</keyword>
<keyword evidence="2" id="KW-0812">Transmembrane</keyword>
<feature type="compositionally biased region" description="Polar residues" evidence="1">
    <location>
        <begin position="47"/>
        <end position="64"/>
    </location>
</feature>
<organism evidence="3">
    <name type="scientific">freshwater metagenome</name>
    <dbReference type="NCBI Taxonomy" id="449393"/>
    <lineage>
        <taxon>unclassified sequences</taxon>
        <taxon>metagenomes</taxon>
        <taxon>ecological metagenomes</taxon>
    </lineage>
</organism>
<feature type="transmembrane region" description="Helical" evidence="2">
    <location>
        <begin position="6"/>
        <end position="23"/>
    </location>
</feature>
<evidence type="ECO:0000256" key="1">
    <source>
        <dbReference type="SAM" id="MobiDB-lite"/>
    </source>
</evidence>
<evidence type="ECO:0000313" key="3">
    <source>
        <dbReference type="EMBL" id="CAB4599733.1"/>
    </source>
</evidence>
<accession>A0A6J6GJC5</accession>
<proteinExistence type="predicted"/>
<reference evidence="3" key="1">
    <citation type="submission" date="2020-05" db="EMBL/GenBank/DDBJ databases">
        <authorList>
            <person name="Chiriac C."/>
            <person name="Salcher M."/>
            <person name="Ghai R."/>
            <person name="Kavagutti S V."/>
        </authorList>
    </citation>
    <scope>NUCLEOTIDE SEQUENCE</scope>
</reference>
<sequence length="225" mass="23697">MEPLPVGLWPVTATPVLIAIFFFPKERTTTLARSASRPGRIFGSPSRMVTSAPRSANVEANSQPMAPPPITAMRAGMRSSMSTSSEVMTGPLGSKPGITRGTLPAASTTLRPLNCEVVPSAAVTVTELSALTAPTPRRYVTFFAFTNPVRPLTNPSTIFCLRACATAKSVEPRIASIPNSAACSTWRRAAAVSKNAFAGIQPRFKHVPPMVSFSTSATLSPALAP</sequence>
<dbReference type="AlphaFoldDB" id="A0A6J6GJC5"/>
<gene>
    <name evidence="3" type="ORF">UFOPK1808_00675</name>
</gene>
<evidence type="ECO:0000256" key="2">
    <source>
        <dbReference type="SAM" id="Phobius"/>
    </source>
</evidence>
<name>A0A6J6GJC5_9ZZZZ</name>
<dbReference type="EMBL" id="CAEZUL010000061">
    <property type="protein sequence ID" value="CAB4599733.1"/>
    <property type="molecule type" value="Genomic_DNA"/>
</dbReference>
<protein>
    <submittedName>
        <fullName evidence="3">Unannotated protein</fullName>
    </submittedName>
</protein>
<feature type="region of interest" description="Disordered" evidence="1">
    <location>
        <begin position="34"/>
        <end position="68"/>
    </location>
</feature>
<keyword evidence="2" id="KW-1133">Transmembrane helix</keyword>